<sequence length="323" mass="33964">MTDFWVHGVNALDDDAAARLAAVHPEWWFSDGDVPPEGAAYDVLVAGRPSLQLLTASKRLRTLVIPFAGVPATTSELLRAHPEIAVRTVHHMAGPTAELALGLVLAAARALVPADQAMRVGDWTPRFVPPTPTMILAEHPAVVVGYGEVGRRVARSLVALDMEVHAIRGSTSSPYADGDVLVHPTDEFATLASRARVVVLAAPATPRTAGLLSAEVIDGLPTPSVVVNVARATLVDEKALYNRLLTGEIAAGLDVWWTEASSADAATGVAASAEPFHELPNVVLSPHRGGAFNLREVRDLRLAEVEKALVTLAGGRAAGSRDG</sequence>
<comment type="caution">
    <text evidence="4">The sequence shown here is derived from an EMBL/GenBank/DDBJ whole genome shotgun (WGS) entry which is preliminary data.</text>
</comment>
<dbReference type="InterPro" id="IPR006140">
    <property type="entry name" value="D-isomer_DH_NAD-bd"/>
</dbReference>
<feature type="domain" description="D-isomer specific 2-hydroxyacid dehydrogenase NAD-binding" evidence="3">
    <location>
        <begin position="101"/>
        <end position="289"/>
    </location>
</feature>
<dbReference type="InterPro" id="IPR050223">
    <property type="entry name" value="D-isomer_2-hydroxyacid_DH"/>
</dbReference>
<dbReference type="SUPFAM" id="SSF51735">
    <property type="entry name" value="NAD(P)-binding Rossmann-fold domains"/>
    <property type="match status" value="1"/>
</dbReference>
<keyword evidence="1" id="KW-0560">Oxidoreductase</keyword>
<evidence type="ECO:0000313" key="5">
    <source>
        <dbReference type="Proteomes" id="UP001500542"/>
    </source>
</evidence>
<dbReference type="PANTHER" id="PTHR10996:SF178">
    <property type="entry name" value="2-HYDROXYACID DEHYDROGENASE YGL185C-RELATED"/>
    <property type="match status" value="1"/>
</dbReference>
<dbReference type="PANTHER" id="PTHR10996">
    <property type="entry name" value="2-HYDROXYACID DEHYDROGENASE-RELATED"/>
    <property type="match status" value="1"/>
</dbReference>
<reference evidence="5" key="1">
    <citation type="journal article" date="2019" name="Int. J. Syst. Evol. Microbiol.">
        <title>The Global Catalogue of Microorganisms (GCM) 10K type strain sequencing project: providing services to taxonomists for standard genome sequencing and annotation.</title>
        <authorList>
            <consortium name="The Broad Institute Genomics Platform"/>
            <consortium name="The Broad Institute Genome Sequencing Center for Infectious Disease"/>
            <person name="Wu L."/>
            <person name="Ma J."/>
        </authorList>
    </citation>
    <scope>NUCLEOTIDE SEQUENCE [LARGE SCALE GENOMIC DNA]</scope>
    <source>
        <strain evidence="5">JCM 10977</strain>
    </source>
</reference>
<evidence type="ECO:0000256" key="2">
    <source>
        <dbReference type="ARBA" id="ARBA00023027"/>
    </source>
</evidence>
<dbReference type="RefSeq" id="WP_343979322.1">
    <property type="nucleotide sequence ID" value="NZ_BAAAHK010000017.1"/>
</dbReference>
<dbReference type="Gene3D" id="3.40.50.720">
    <property type="entry name" value="NAD(P)-binding Rossmann-like Domain"/>
    <property type="match status" value="2"/>
</dbReference>
<keyword evidence="2" id="KW-0520">NAD</keyword>
<proteinExistence type="predicted"/>
<gene>
    <name evidence="4" type="ORF">GCM10009554_66020</name>
</gene>
<accession>A0ABP4BXI3</accession>
<keyword evidence="5" id="KW-1185">Reference proteome</keyword>
<organism evidence="4 5">
    <name type="scientific">Kribbella koreensis</name>
    <dbReference type="NCBI Taxonomy" id="57909"/>
    <lineage>
        <taxon>Bacteria</taxon>
        <taxon>Bacillati</taxon>
        <taxon>Actinomycetota</taxon>
        <taxon>Actinomycetes</taxon>
        <taxon>Propionibacteriales</taxon>
        <taxon>Kribbellaceae</taxon>
        <taxon>Kribbella</taxon>
    </lineage>
</organism>
<dbReference type="InterPro" id="IPR036291">
    <property type="entry name" value="NAD(P)-bd_dom_sf"/>
</dbReference>
<dbReference type="Pfam" id="PF02826">
    <property type="entry name" value="2-Hacid_dh_C"/>
    <property type="match status" value="1"/>
</dbReference>
<evidence type="ECO:0000256" key="1">
    <source>
        <dbReference type="ARBA" id="ARBA00023002"/>
    </source>
</evidence>
<dbReference type="Proteomes" id="UP001500542">
    <property type="component" value="Unassembled WGS sequence"/>
</dbReference>
<name>A0ABP4BXI3_9ACTN</name>
<evidence type="ECO:0000313" key="4">
    <source>
        <dbReference type="EMBL" id="GAA0956475.1"/>
    </source>
</evidence>
<evidence type="ECO:0000259" key="3">
    <source>
        <dbReference type="Pfam" id="PF02826"/>
    </source>
</evidence>
<protein>
    <recommendedName>
        <fullName evidence="3">D-isomer specific 2-hydroxyacid dehydrogenase NAD-binding domain-containing protein</fullName>
    </recommendedName>
</protein>
<dbReference type="EMBL" id="BAAAHK010000017">
    <property type="protein sequence ID" value="GAA0956475.1"/>
    <property type="molecule type" value="Genomic_DNA"/>
</dbReference>